<keyword evidence="3" id="KW-1185">Reference proteome</keyword>
<sequence>MFPPRFGPSFRRSSLRPPLLFSHRPSLPAQARSTRTITYIVIAAVIYVTTATVLSLFRRIHERPPSPIKALLPTPSDPTSNKLRAALGPFRAALFEDITGVMCLWMFLLGLDPRYHVGTPAY</sequence>
<reference evidence="2" key="1">
    <citation type="submission" date="2023-03" db="EMBL/GenBank/DDBJ databases">
        <title>Massive genome expansion in bonnet fungi (Mycena s.s.) driven by repeated elements and novel gene families across ecological guilds.</title>
        <authorList>
            <consortium name="Lawrence Berkeley National Laboratory"/>
            <person name="Harder C.B."/>
            <person name="Miyauchi S."/>
            <person name="Viragh M."/>
            <person name="Kuo A."/>
            <person name="Thoen E."/>
            <person name="Andreopoulos B."/>
            <person name="Lu D."/>
            <person name="Skrede I."/>
            <person name="Drula E."/>
            <person name="Henrissat B."/>
            <person name="Morin E."/>
            <person name="Kohler A."/>
            <person name="Barry K."/>
            <person name="LaButti K."/>
            <person name="Morin E."/>
            <person name="Salamov A."/>
            <person name="Lipzen A."/>
            <person name="Mereny Z."/>
            <person name="Hegedus B."/>
            <person name="Baldrian P."/>
            <person name="Stursova M."/>
            <person name="Weitz H."/>
            <person name="Taylor A."/>
            <person name="Grigoriev I.V."/>
            <person name="Nagy L.G."/>
            <person name="Martin F."/>
            <person name="Kauserud H."/>
        </authorList>
    </citation>
    <scope>NUCLEOTIDE SEQUENCE</scope>
    <source>
        <strain evidence="2">CBHHK002</strain>
    </source>
</reference>
<dbReference type="Proteomes" id="UP001218218">
    <property type="component" value="Unassembled WGS sequence"/>
</dbReference>
<comment type="caution">
    <text evidence="2">The sequence shown here is derived from an EMBL/GenBank/DDBJ whole genome shotgun (WGS) entry which is preliminary data.</text>
</comment>
<name>A0AAD6ZT82_9AGAR</name>
<organism evidence="2 3">
    <name type="scientific">Mycena albidolilacea</name>
    <dbReference type="NCBI Taxonomy" id="1033008"/>
    <lineage>
        <taxon>Eukaryota</taxon>
        <taxon>Fungi</taxon>
        <taxon>Dikarya</taxon>
        <taxon>Basidiomycota</taxon>
        <taxon>Agaricomycotina</taxon>
        <taxon>Agaricomycetes</taxon>
        <taxon>Agaricomycetidae</taxon>
        <taxon>Agaricales</taxon>
        <taxon>Marasmiineae</taxon>
        <taxon>Mycenaceae</taxon>
        <taxon>Mycena</taxon>
    </lineage>
</organism>
<keyword evidence="1" id="KW-1133">Transmembrane helix</keyword>
<keyword evidence="1" id="KW-0812">Transmembrane</keyword>
<dbReference type="EMBL" id="JARIHO010000029">
    <property type="protein sequence ID" value="KAJ7337644.1"/>
    <property type="molecule type" value="Genomic_DNA"/>
</dbReference>
<feature type="transmembrane region" description="Helical" evidence="1">
    <location>
        <begin position="37"/>
        <end position="57"/>
    </location>
</feature>
<gene>
    <name evidence="2" type="ORF">DFH08DRAFT_812967</name>
</gene>
<protein>
    <submittedName>
        <fullName evidence="2">Uncharacterized protein</fullName>
    </submittedName>
</protein>
<accession>A0AAD6ZT82</accession>
<evidence type="ECO:0000256" key="1">
    <source>
        <dbReference type="SAM" id="Phobius"/>
    </source>
</evidence>
<evidence type="ECO:0000313" key="2">
    <source>
        <dbReference type="EMBL" id="KAJ7337644.1"/>
    </source>
</evidence>
<proteinExistence type="predicted"/>
<keyword evidence="1" id="KW-0472">Membrane</keyword>
<dbReference type="AlphaFoldDB" id="A0AAD6ZT82"/>
<evidence type="ECO:0000313" key="3">
    <source>
        <dbReference type="Proteomes" id="UP001218218"/>
    </source>
</evidence>